<dbReference type="EMBL" id="JAWDGP010004190">
    <property type="protein sequence ID" value="KAK3766938.1"/>
    <property type="molecule type" value="Genomic_DNA"/>
</dbReference>
<keyword evidence="8 12" id="KW-0472">Membrane</keyword>
<evidence type="ECO:0000256" key="8">
    <source>
        <dbReference type="ARBA" id="ARBA00023136"/>
    </source>
</evidence>
<dbReference type="NCBIfam" id="TIGR00951">
    <property type="entry name" value="2A43"/>
    <property type="match status" value="1"/>
</dbReference>
<feature type="transmembrane region" description="Helical" evidence="12">
    <location>
        <begin position="244"/>
        <end position="263"/>
    </location>
</feature>
<evidence type="ECO:0000256" key="6">
    <source>
        <dbReference type="ARBA" id="ARBA00022847"/>
    </source>
</evidence>
<name>A0AAE0ZCV1_9GAST</name>
<keyword evidence="7 12" id="KW-1133">Transmembrane helix</keyword>
<keyword evidence="14" id="KW-1185">Reference proteome</keyword>
<evidence type="ECO:0000256" key="5">
    <source>
        <dbReference type="ARBA" id="ARBA00022737"/>
    </source>
</evidence>
<evidence type="ECO:0000256" key="12">
    <source>
        <dbReference type="SAM" id="Phobius"/>
    </source>
</evidence>
<evidence type="ECO:0008006" key="15">
    <source>
        <dbReference type="Google" id="ProtNLM"/>
    </source>
</evidence>
<feature type="transmembrane region" description="Helical" evidence="12">
    <location>
        <begin position="200"/>
        <end position="224"/>
    </location>
</feature>
<feature type="transmembrane region" description="Helical" evidence="12">
    <location>
        <begin position="145"/>
        <end position="165"/>
    </location>
</feature>
<keyword evidence="5" id="KW-0677">Repeat</keyword>
<organism evidence="13 14">
    <name type="scientific">Elysia crispata</name>
    <name type="common">lettuce slug</name>
    <dbReference type="NCBI Taxonomy" id="231223"/>
    <lineage>
        <taxon>Eukaryota</taxon>
        <taxon>Metazoa</taxon>
        <taxon>Spiralia</taxon>
        <taxon>Lophotrochozoa</taxon>
        <taxon>Mollusca</taxon>
        <taxon>Gastropoda</taxon>
        <taxon>Heterobranchia</taxon>
        <taxon>Euthyneura</taxon>
        <taxon>Panpulmonata</taxon>
        <taxon>Sacoglossa</taxon>
        <taxon>Placobranchoidea</taxon>
        <taxon>Plakobranchidae</taxon>
        <taxon>Elysia</taxon>
    </lineage>
</organism>
<evidence type="ECO:0000256" key="9">
    <source>
        <dbReference type="ARBA" id="ARBA00023228"/>
    </source>
</evidence>
<dbReference type="Pfam" id="PF04193">
    <property type="entry name" value="PQ-loop"/>
    <property type="match status" value="2"/>
</dbReference>
<comment type="similarity">
    <text evidence="2">Belongs to the cystinosin family.</text>
</comment>
<comment type="caution">
    <text evidence="13">The sequence shown here is derived from an EMBL/GenBank/DDBJ whole genome shotgun (WGS) entry which is preliminary data.</text>
</comment>
<dbReference type="AlphaFoldDB" id="A0AAE0ZCV1"/>
<dbReference type="PANTHER" id="PTHR13131">
    <property type="entry name" value="CYSTINOSIN"/>
    <property type="match status" value="1"/>
</dbReference>
<feature type="transmembrane region" description="Helical" evidence="12">
    <location>
        <begin position="61"/>
        <end position="89"/>
    </location>
</feature>
<dbReference type="PANTHER" id="PTHR13131:SF5">
    <property type="entry name" value="CYSTINOSIN"/>
    <property type="match status" value="1"/>
</dbReference>
<dbReference type="Proteomes" id="UP001283361">
    <property type="component" value="Unassembled WGS sequence"/>
</dbReference>
<evidence type="ECO:0000256" key="2">
    <source>
        <dbReference type="ARBA" id="ARBA00006855"/>
    </source>
</evidence>
<feature type="compositionally biased region" description="Low complexity" evidence="11">
    <location>
        <begin position="325"/>
        <end position="336"/>
    </location>
</feature>
<dbReference type="Gene3D" id="1.20.1280.290">
    <property type="match status" value="1"/>
</dbReference>
<evidence type="ECO:0000256" key="3">
    <source>
        <dbReference type="ARBA" id="ARBA00022448"/>
    </source>
</evidence>
<feature type="transmembrane region" description="Helical" evidence="12">
    <location>
        <begin position="28"/>
        <end position="49"/>
    </location>
</feature>
<protein>
    <recommendedName>
        <fullName evidence="15">Cystinosin</fullName>
    </recommendedName>
</protein>
<evidence type="ECO:0000256" key="1">
    <source>
        <dbReference type="ARBA" id="ARBA00004155"/>
    </source>
</evidence>
<reference evidence="13" key="1">
    <citation type="journal article" date="2023" name="G3 (Bethesda)">
        <title>A reference genome for the long-term kleptoplast-retaining sea slug Elysia crispata morphotype clarki.</title>
        <authorList>
            <person name="Eastman K.E."/>
            <person name="Pendleton A.L."/>
            <person name="Shaikh M.A."/>
            <person name="Suttiyut T."/>
            <person name="Ogas R."/>
            <person name="Tomko P."/>
            <person name="Gavelis G."/>
            <person name="Widhalm J.R."/>
            <person name="Wisecaver J.H."/>
        </authorList>
    </citation>
    <scope>NUCLEOTIDE SEQUENCE</scope>
    <source>
        <strain evidence="13">ECLA1</strain>
    </source>
</reference>
<feature type="transmembrane region" description="Helical" evidence="12">
    <location>
        <begin position="171"/>
        <end position="188"/>
    </location>
</feature>
<proteinExistence type="inferred from homology"/>
<evidence type="ECO:0000256" key="4">
    <source>
        <dbReference type="ARBA" id="ARBA00022692"/>
    </source>
</evidence>
<evidence type="ECO:0000313" key="13">
    <source>
        <dbReference type="EMBL" id="KAK3766938.1"/>
    </source>
</evidence>
<dbReference type="GO" id="GO:0015184">
    <property type="term" value="F:L-cystine transmembrane transporter activity"/>
    <property type="evidence" value="ECO:0007669"/>
    <property type="project" value="TreeGrafter"/>
</dbReference>
<dbReference type="FunFam" id="1.20.1280.290:FF:000016">
    <property type="entry name" value="Cystinosin homolog"/>
    <property type="match status" value="1"/>
</dbReference>
<evidence type="ECO:0000256" key="10">
    <source>
        <dbReference type="ARBA" id="ARBA00048473"/>
    </source>
</evidence>
<keyword evidence="9" id="KW-0458">Lysosome</keyword>
<keyword evidence="3" id="KW-0813">Transport</keyword>
<dbReference type="InterPro" id="IPR006603">
    <property type="entry name" value="PQ-loop_rpt"/>
</dbReference>
<dbReference type="GO" id="GO:0005765">
    <property type="term" value="C:lysosomal membrane"/>
    <property type="evidence" value="ECO:0007669"/>
    <property type="project" value="UniProtKB-SubCell"/>
</dbReference>
<comment type="subcellular location">
    <subcellularLocation>
        <location evidence="1">Lysosome membrane</location>
        <topology evidence="1">Multi-pass membrane protein</topology>
    </subcellularLocation>
</comment>
<comment type="catalytic activity">
    <reaction evidence="10">
        <text>L-cystine(out) + H(+)(out) = L-cystine(in) + H(+)(in)</text>
        <dbReference type="Rhea" id="RHEA:66172"/>
        <dbReference type="ChEBI" id="CHEBI:15378"/>
        <dbReference type="ChEBI" id="CHEBI:35491"/>
    </reaction>
    <physiologicalReaction direction="left-to-right" evidence="10">
        <dbReference type="Rhea" id="RHEA:66173"/>
    </physiologicalReaction>
</comment>
<feature type="transmembrane region" description="Helical" evidence="12">
    <location>
        <begin position="112"/>
        <end position="133"/>
    </location>
</feature>
<evidence type="ECO:0000313" key="14">
    <source>
        <dbReference type="Proteomes" id="UP001283361"/>
    </source>
</evidence>
<gene>
    <name evidence="13" type="ORF">RRG08_040457</name>
</gene>
<dbReference type="SMART" id="SM00679">
    <property type="entry name" value="CTNS"/>
    <property type="match status" value="2"/>
</dbReference>
<feature type="region of interest" description="Disordered" evidence="11">
    <location>
        <begin position="287"/>
        <end position="343"/>
    </location>
</feature>
<evidence type="ECO:0000256" key="7">
    <source>
        <dbReference type="ARBA" id="ARBA00022989"/>
    </source>
</evidence>
<keyword evidence="4 12" id="KW-0812">Transmembrane</keyword>
<evidence type="ECO:0000256" key="11">
    <source>
        <dbReference type="SAM" id="MobiDB-lite"/>
    </source>
</evidence>
<keyword evidence="6" id="KW-0769">Symport</keyword>
<accession>A0AAE0ZCV1</accession>
<dbReference type="InterPro" id="IPR005282">
    <property type="entry name" value="LC_transporter"/>
</dbReference>
<sequence>MGDLDLDFGINANSTQETLGEAVVHSQALVYVSSVLGWMYFAAWTLSFYPQVIINWRRKSVIGYSFDFVAFNFTGFVAYSCFNTGLYWIPEVKAQYYKNHPEGVAPVELNDVFFSLHALAITSVTVVQCIIYEKGTQRINNWARVLLVLVWVYVLTTVVLAVVGSMEWLDFLYGFSYIKVGVTVLKYMPQAYMNFARKSTVGWSIGNVLLDFSGGWLSILQMLLNAYNGDDWASLEGNLTKLGLGLVTVIFDSIFIIQHYCLYWKSSSLYKPIDDVEISVEAEKSKEKTAIMKQHHRSEGGKGKVRRRSVSPAHRSYKSTMAPKTSPNNNASTSSSWDSQSFV</sequence>
<dbReference type="GO" id="GO:0015293">
    <property type="term" value="F:symporter activity"/>
    <property type="evidence" value="ECO:0007669"/>
    <property type="project" value="UniProtKB-KW"/>
</dbReference>